<evidence type="ECO:0000313" key="3">
    <source>
        <dbReference type="EMBL" id="VFS49155.1"/>
    </source>
</evidence>
<dbReference type="InterPro" id="IPR041460">
    <property type="entry name" value="Molybdopterin_N"/>
</dbReference>
<dbReference type="PROSITE" id="PS51318">
    <property type="entry name" value="TAT"/>
    <property type="match status" value="1"/>
</dbReference>
<dbReference type="Pfam" id="PF10518">
    <property type="entry name" value="TAT_signal"/>
    <property type="match status" value="1"/>
</dbReference>
<dbReference type="Gene3D" id="3.90.55.10">
    <property type="entry name" value="Dimethylsulfoxide Reductase, domain 3"/>
    <property type="match status" value="1"/>
</dbReference>
<name>A0A484ZLT3_9GAMM</name>
<accession>A0A484ZLT3</accession>
<proteinExistence type="predicted"/>
<dbReference type="SUPFAM" id="SSF53706">
    <property type="entry name" value="Formate dehydrogenase/DMSO reductase, domains 1-3"/>
    <property type="match status" value="1"/>
</dbReference>
<organism evidence="3 4">
    <name type="scientific">Budvicia aquatica</name>
    <dbReference type="NCBI Taxonomy" id="82979"/>
    <lineage>
        <taxon>Bacteria</taxon>
        <taxon>Pseudomonadati</taxon>
        <taxon>Pseudomonadota</taxon>
        <taxon>Gammaproteobacteria</taxon>
        <taxon>Enterobacterales</taxon>
        <taxon>Budviciaceae</taxon>
        <taxon>Budvicia</taxon>
    </lineage>
</organism>
<evidence type="ECO:0000256" key="1">
    <source>
        <dbReference type="ARBA" id="ARBA00022729"/>
    </source>
</evidence>
<keyword evidence="1" id="KW-0732">Signal</keyword>
<dbReference type="GO" id="GO:0050626">
    <property type="term" value="F:trimethylamine-N-oxide reductase (cytochrome c) activity"/>
    <property type="evidence" value="ECO:0007669"/>
    <property type="project" value="UniProtKB-EC"/>
</dbReference>
<feature type="domain" description="Molybdopterin oxidoreductase N-terminal" evidence="2">
    <location>
        <begin position="40"/>
        <end position="80"/>
    </location>
</feature>
<dbReference type="Pfam" id="PF18364">
    <property type="entry name" value="Molybdopterin_N"/>
    <property type="match status" value="1"/>
</dbReference>
<dbReference type="NCBIfam" id="TIGR01409">
    <property type="entry name" value="TAT_signal_seq"/>
    <property type="match status" value="1"/>
</dbReference>
<dbReference type="AlphaFoldDB" id="A0A484ZLT3"/>
<dbReference type="EC" id="1.7.2.3" evidence="3"/>
<protein>
    <submittedName>
        <fullName evidence="3">Trimethylamine-N-oxide reductase 2</fullName>
        <ecNumber evidence="3">1.7.2.3</ecNumber>
    </submittedName>
</protein>
<evidence type="ECO:0000259" key="2">
    <source>
        <dbReference type="Pfam" id="PF18364"/>
    </source>
</evidence>
<dbReference type="InterPro" id="IPR006311">
    <property type="entry name" value="TAT_signal"/>
</dbReference>
<sequence>MNVTRRGFLKGTGATAGAMVITSAIPLPAWADDANGIILTAGRWGAMNVEVKDGKVISSKGALAKTIPNSLQETAPDQLYTQARVKYPMVRKSFLARPGQARWQTRQR</sequence>
<dbReference type="Proteomes" id="UP000373449">
    <property type="component" value="Unassembled WGS sequence"/>
</dbReference>
<reference evidence="3 4" key="1">
    <citation type="submission" date="2019-03" db="EMBL/GenBank/DDBJ databases">
        <authorList>
            <consortium name="Pathogen Informatics"/>
        </authorList>
    </citation>
    <scope>NUCLEOTIDE SEQUENCE [LARGE SCALE GENOMIC DNA]</scope>
    <source>
        <strain evidence="3 4">NCTC12282</strain>
    </source>
</reference>
<keyword evidence="3" id="KW-0560">Oxidoreductase</keyword>
<gene>
    <name evidence="3" type="primary">torZ_2</name>
    <name evidence="3" type="ORF">NCTC12282_03616</name>
</gene>
<dbReference type="EMBL" id="CAADJA010000002">
    <property type="protein sequence ID" value="VFS49155.1"/>
    <property type="molecule type" value="Genomic_DNA"/>
</dbReference>
<dbReference type="InterPro" id="IPR019546">
    <property type="entry name" value="TAT_signal_bac_arc"/>
</dbReference>
<evidence type="ECO:0000313" key="4">
    <source>
        <dbReference type="Proteomes" id="UP000373449"/>
    </source>
</evidence>